<dbReference type="PANTHER" id="PTHR43320">
    <property type="entry name" value="SUGAR KINASE"/>
    <property type="match status" value="1"/>
</dbReference>
<keyword evidence="6" id="KW-1185">Reference proteome</keyword>
<evidence type="ECO:0000313" key="6">
    <source>
        <dbReference type="Proteomes" id="UP001055580"/>
    </source>
</evidence>
<dbReference type="Gene3D" id="3.40.1190.20">
    <property type="match status" value="1"/>
</dbReference>
<evidence type="ECO:0000256" key="3">
    <source>
        <dbReference type="ARBA" id="ARBA00022777"/>
    </source>
</evidence>
<name>A0ABY4TR85_9SPHN</name>
<gene>
    <name evidence="5" type="ORF">M9980_09500</name>
</gene>
<dbReference type="Proteomes" id="UP001055580">
    <property type="component" value="Chromosome"/>
</dbReference>
<dbReference type="SUPFAM" id="SSF53613">
    <property type="entry name" value="Ribokinase-like"/>
    <property type="match status" value="1"/>
</dbReference>
<dbReference type="PANTHER" id="PTHR43320:SF3">
    <property type="entry name" value="CARBOHYDRATE KINASE PFKB DOMAIN-CONTAINING PROTEIN"/>
    <property type="match status" value="1"/>
</dbReference>
<dbReference type="InterPro" id="IPR002173">
    <property type="entry name" value="Carboh/pur_kinase_PfkB_CS"/>
</dbReference>
<evidence type="ECO:0000313" key="5">
    <source>
        <dbReference type="EMBL" id="URW74808.1"/>
    </source>
</evidence>
<evidence type="ECO:0000256" key="2">
    <source>
        <dbReference type="ARBA" id="ARBA00022679"/>
    </source>
</evidence>
<dbReference type="GO" id="GO:0016301">
    <property type="term" value="F:kinase activity"/>
    <property type="evidence" value="ECO:0007669"/>
    <property type="project" value="UniProtKB-KW"/>
</dbReference>
<reference evidence="5" key="1">
    <citation type="submission" date="2022-05" db="EMBL/GenBank/DDBJ databases">
        <title>Sphingomonas sp. strain RMG20 Genome sequencing and assembly.</title>
        <authorList>
            <person name="Kim I."/>
        </authorList>
    </citation>
    <scope>NUCLEOTIDE SEQUENCE</scope>
    <source>
        <strain evidence="5">RMG20</strain>
    </source>
</reference>
<feature type="domain" description="Carbohydrate kinase PfkB" evidence="4">
    <location>
        <begin position="56"/>
        <end position="317"/>
    </location>
</feature>
<dbReference type="Pfam" id="PF00294">
    <property type="entry name" value="PfkB"/>
    <property type="match status" value="1"/>
</dbReference>
<evidence type="ECO:0000256" key="1">
    <source>
        <dbReference type="ARBA" id="ARBA00010688"/>
    </source>
</evidence>
<dbReference type="InterPro" id="IPR029056">
    <property type="entry name" value="Ribokinase-like"/>
</dbReference>
<protein>
    <submittedName>
        <fullName evidence="5">Adenosine kinase</fullName>
    </submittedName>
</protein>
<evidence type="ECO:0000259" key="4">
    <source>
        <dbReference type="Pfam" id="PF00294"/>
    </source>
</evidence>
<dbReference type="InterPro" id="IPR052700">
    <property type="entry name" value="Carb_kinase_PfkB-like"/>
</dbReference>
<dbReference type="InterPro" id="IPR011611">
    <property type="entry name" value="PfkB_dom"/>
</dbReference>
<dbReference type="PROSITE" id="PS00584">
    <property type="entry name" value="PFKB_KINASES_2"/>
    <property type="match status" value="1"/>
</dbReference>
<proteinExistence type="inferred from homology"/>
<organism evidence="5 6">
    <name type="scientific">Sphingomonas donggukensis</name>
    <dbReference type="NCBI Taxonomy" id="2949093"/>
    <lineage>
        <taxon>Bacteria</taxon>
        <taxon>Pseudomonadati</taxon>
        <taxon>Pseudomonadota</taxon>
        <taxon>Alphaproteobacteria</taxon>
        <taxon>Sphingomonadales</taxon>
        <taxon>Sphingomonadaceae</taxon>
        <taxon>Sphingomonas</taxon>
    </lineage>
</organism>
<comment type="similarity">
    <text evidence="1">Belongs to the carbohydrate kinase PfkB family.</text>
</comment>
<keyword evidence="3 5" id="KW-0418">Kinase</keyword>
<accession>A0ABY4TR85</accession>
<sequence>MTTSYDVVAIGNAIVDILAQADDQFITDQGMTKGSMQLIFSPEDADALYAKMGPGQEVSGGSAANTIAGLAALGQPCGFIGQVADDQLGKVFAHDIQSLGVHFATPALDGGDPTARCLILITPDGQRTMNTFLGAAQFLPESAVDAATIEAGAILYLEGYLWNADQSRDAMKRAIGMARAAGRKVALTLSDTFVVEGHRDAFFELIDAGQIDLLFANDSEVKAMMQTDDIASAVTDLSKRLPVLVCTHGAAGAEAHSGDEHARVHAEPVAAVVDTTGAGDLFAAGFLAGQAQGRDLETSLRMGAICAAECISHIGPRPIADLKTLVADKLG</sequence>
<keyword evidence="2" id="KW-0808">Transferase</keyword>
<dbReference type="CDD" id="cd01168">
    <property type="entry name" value="adenosine_kinase"/>
    <property type="match status" value="1"/>
</dbReference>
<dbReference type="RefSeq" id="WP_250749829.1">
    <property type="nucleotide sequence ID" value="NZ_CP098401.1"/>
</dbReference>
<dbReference type="EMBL" id="CP098401">
    <property type="protein sequence ID" value="URW74808.1"/>
    <property type="molecule type" value="Genomic_DNA"/>
</dbReference>